<proteinExistence type="predicted"/>
<dbReference type="AlphaFoldDB" id="Q10V05"/>
<dbReference type="RefSeq" id="WP_011614213.1">
    <property type="nucleotide sequence ID" value="NC_008312.1"/>
</dbReference>
<dbReference type="HOGENOM" id="CLU_201293_0_0_3"/>
<reference evidence="1" key="1">
    <citation type="submission" date="2006-06" db="EMBL/GenBank/DDBJ databases">
        <title>Complete sequence of Trichodesmium erythraeum IMS101.</title>
        <authorList>
            <consortium name="US DOE Joint Genome Institute"/>
            <person name="Copeland A."/>
            <person name="Lucas S."/>
            <person name="Lapidus A."/>
            <person name="Barry K."/>
            <person name="Detter J.C."/>
            <person name="Glavina del Rio T."/>
            <person name="Hammon N."/>
            <person name="Israni S."/>
            <person name="Dalin E."/>
            <person name="Tice H."/>
            <person name="Pitluck S."/>
            <person name="Kiss H."/>
            <person name="Munk A.C."/>
            <person name="Brettin T."/>
            <person name="Bruce D."/>
            <person name="Han C."/>
            <person name="Tapia R."/>
            <person name="Gilna P."/>
            <person name="Schmutz J."/>
            <person name="Larimer F."/>
            <person name="Land M."/>
            <person name="Hauser L."/>
            <person name="Kyrpides N."/>
            <person name="Kim E."/>
            <person name="Richardson P."/>
        </authorList>
    </citation>
    <scope>NUCLEOTIDE SEQUENCE [LARGE SCALE GENOMIC DNA]</scope>
    <source>
        <strain evidence="1">IMS101</strain>
    </source>
</reference>
<accession>Q10V05</accession>
<dbReference type="eggNOG" id="COG3293">
    <property type="taxonomic scope" value="Bacteria"/>
</dbReference>
<name>Q10V05_TRIEI</name>
<dbReference type="OrthoDB" id="9809153at2"/>
<dbReference type="KEGG" id="ter:Tery_5006"/>
<protein>
    <submittedName>
        <fullName evidence="1">Putative transposase of unclassified IS</fullName>
    </submittedName>
</protein>
<dbReference type="EMBL" id="CP000393">
    <property type="protein sequence ID" value="ABG53919.1"/>
    <property type="molecule type" value="Genomic_DNA"/>
</dbReference>
<organism evidence="1">
    <name type="scientific">Trichodesmium erythraeum (strain IMS101)</name>
    <dbReference type="NCBI Taxonomy" id="203124"/>
    <lineage>
        <taxon>Bacteria</taxon>
        <taxon>Bacillati</taxon>
        <taxon>Cyanobacteriota</taxon>
        <taxon>Cyanophyceae</taxon>
        <taxon>Oscillatoriophycideae</taxon>
        <taxon>Oscillatoriales</taxon>
        <taxon>Microcoleaceae</taxon>
        <taxon>Trichodesmium</taxon>
    </lineage>
</organism>
<sequence length="56" mass="6784">MSKKFRKWHGYGVWEKINHTLRRETRVQKARNQEFTLAILDFDMVKAIAKRGKYMA</sequence>
<gene>
    <name evidence="1" type="ordered locus">Tery_5006</name>
</gene>
<evidence type="ECO:0000313" key="1">
    <source>
        <dbReference type="EMBL" id="ABG53919.1"/>
    </source>
</evidence>